<dbReference type="PANTHER" id="PTHR47371">
    <property type="entry name" value="LIPOTEICHOIC ACID SYNTHASE"/>
    <property type="match status" value="1"/>
</dbReference>
<feature type="transmembrane region" description="Helical" evidence="6">
    <location>
        <begin position="76"/>
        <end position="95"/>
    </location>
</feature>
<dbReference type="SUPFAM" id="SSF53649">
    <property type="entry name" value="Alkaline phosphatase-like"/>
    <property type="match status" value="1"/>
</dbReference>
<evidence type="ECO:0000256" key="4">
    <source>
        <dbReference type="ARBA" id="ARBA00022989"/>
    </source>
</evidence>
<dbReference type="InterPro" id="IPR017850">
    <property type="entry name" value="Alkaline_phosphatase_core_sf"/>
</dbReference>
<feature type="domain" description="Sulfatase N-terminal" evidence="7">
    <location>
        <begin position="158"/>
        <end position="444"/>
    </location>
</feature>
<evidence type="ECO:0000259" key="7">
    <source>
        <dbReference type="Pfam" id="PF00884"/>
    </source>
</evidence>
<accession>G7UW28</accession>
<keyword evidence="3 6" id="KW-0812">Transmembrane</keyword>
<feature type="transmembrane region" description="Helical" evidence="6">
    <location>
        <begin position="28"/>
        <end position="44"/>
    </location>
</feature>
<dbReference type="HOGENOM" id="CLU_390221_0_0_6"/>
<feature type="transmembrane region" description="Helical" evidence="6">
    <location>
        <begin position="107"/>
        <end position="124"/>
    </location>
</feature>
<evidence type="ECO:0000313" key="8">
    <source>
        <dbReference type="EMBL" id="AER57686.1"/>
    </source>
</evidence>
<organism evidence="8 9">
    <name type="scientific">Pseudoxanthomonas spadix (strain BD-a59)</name>
    <dbReference type="NCBI Taxonomy" id="1045855"/>
    <lineage>
        <taxon>Bacteria</taxon>
        <taxon>Pseudomonadati</taxon>
        <taxon>Pseudomonadota</taxon>
        <taxon>Gammaproteobacteria</taxon>
        <taxon>Lysobacterales</taxon>
        <taxon>Lysobacteraceae</taxon>
        <taxon>Pseudoxanthomonas</taxon>
    </lineage>
</organism>
<protein>
    <submittedName>
        <fullName evidence="8">Phosphoglycerol transferase I</fullName>
    </submittedName>
</protein>
<evidence type="ECO:0000256" key="2">
    <source>
        <dbReference type="ARBA" id="ARBA00022475"/>
    </source>
</evidence>
<evidence type="ECO:0000256" key="6">
    <source>
        <dbReference type="SAM" id="Phobius"/>
    </source>
</evidence>
<dbReference type="Gene3D" id="3.40.720.10">
    <property type="entry name" value="Alkaline Phosphatase, subunit A"/>
    <property type="match status" value="1"/>
</dbReference>
<evidence type="ECO:0000256" key="1">
    <source>
        <dbReference type="ARBA" id="ARBA00004651"/>
    </source>
</evidence>
<dbReference type="NCBIfam" id="NF009027">
    <property type="entry name" value="PRK12363.1"/>
    <property type="match status" value="1"/>
</dbReference>
<gene>
    <name evidence="8" type="ordered locus">DSC_15210</name>
</gene>
<feature type="transmembrane region" description="Helical" evidence="6">
    <location>
        <begin position="6"/>
        <end position="21"/>
    </location>
</feature>
<dbReference type="GO" id="GO:0016740">
    <property type="term" value="F:transferase activity"/>
    <property type="evidence" value="ECO:0007669"/>
    <property type="project" value="UniProtKB-KW"/>
</dbReference>
<dbReference type="RefSeq" id="WP_014161859.1">
    <property type="nucleotide sequence ID" value="NC_016147.2"/>
</dbReference>
<keyword evidence="4 6" id="KW-1133">Transmembrane helix</keyword>
<comment type="subcellular location">
    <subcellularLocation>
        <location evidence="1">Cell membrane</location>
        <topology evidence="1">Multi-pass membrane protein</topology>
    </subcellularLocation>
</comment>
<dbReference type="Proteomes" id="UP000005870">
    <property type="component" value="Chromosome"/>
</dbReference>
<dbReference type="GO" id="GO:0005886">
    <property type="term" value="C:plasma membrane"/>
    <property type="evidence" value="ECO:0007669"/>
    <property type="project" value="UniProtKB-SubCell"/>
</dbReference>
<name>G7UW28_PSEUP</name>
<dbReference type="CDD" id="cd16015">
    <property type="entry name" value="LTA_synthase"/>
    <property type="match status" value="1"/>
</dbReference>
<dbReference type="AlphaFoldDB" id="G7UW28"/>
<keyword evidence="2" id="KW-1003">Cell membrane</keyword>
<dbReference type="InterPro" id="IPR000917">
    <property type="entry name" value="Sulfatase_N"/>
</dbReference>
<dbReference type="KEGG" id="psd:DSC_15210"/>
<dbReference type="eggNOG" id="COG1368">
    <property type="taxonomic scope" value="Bacteria"/>
</dbReference>
<dbReference type="Pfam" id="PF00884">
    <property type="entry name" value="Sulfatase"/>
    <property type="match status" value="1"/>
</dbReference>
<evidence type="ECO:0000256" key="3">
    <source>
        <dbReference type="ARBA" id="ARBA00022692"/>
    </source>
</evidence>
<dbReference type="EMBL" id="CP003093">
    <property type="protein sequence ID" value="AER57686.1"/>
    <property type="molecule type" value="Genomic_DNA"/>
</dbReference>
<sequence>MHPFVLTAAMLMMVGLLLASGRWAWLKAGVLCLLAVLLSSWWFIDRLSGDGLNAATLYHLKAGMGGAGVSDFTADIAVYAALLLLSLLVLVLGRITRFRRLAQGRTVFAGFMAAALVAVLASPLRGDGLRLYRQTRPADGNAVAAEYRVPRDALPHRRNIVWLYGESLERTYFDQKTFPGLLPHLRKLAGQGLDFRGITSAAGGGWTIAGMVSSQCGVPLTAAPSDENSFGRMASFLPEAQCLGDYLRSQGYRNDFIGGADGAFAGKASFLASHGYDDVRDLAWFRQQDIGPEHFSAWGVHDDVMLDQVWHRFQALARNGQPFMLSALTMDTHHPAGHLPVACKDTHYQGGGFKHVALLSALHCSDRLISELVEKIRSSRWGEDTVIVVSSDHLAMPNELTDALERMPRENLLLMLGKDIAPRQVQARGGSTLDSGATLLSLLDPKLKAIGFGRSLLDPDNAPSASAAYARQDGADYPRYLAYARGLWTGHQTRALRIHDERIVVGVQEVRPPVLLDYDAQWNLKNITLEDTPRQFRRASPENTLAYVDRCTAFDNDSPDSGWCALLVNNARDARLYRSSELAHGVRVDAPLQRLAGTRLEPRQPVMVGSALRQTAPGRYQVTLNTRHRPSHAFWVEAMDGQGKVLAQHWALPDPTGRIEMQLELEREVDDIQIRAWLGSPDDISVADGVALVKTRGPAGNS</sequence>
<reference evidence="8 9" key="1">
    <citation type="journal article" date="2012" name="J. Bacteriol.">
        <title>Complete Genome Sequence of the BTEX-Degrading Bacterium Pseudoxanthomonas spadix BD-a59.</title>
        <authorList>
            <person name="Lee S.H."/>
            <person name="Jin H.M."/>
            <person name="Lee H.J."/>
            <person name="Kim J.M."/>
            <person name="Jeon C.O."/>
        </authorList>
    </citation>
    <scope>NUCLEOTIDE SEQUENCE [LARGE SCALE GENOMIC DNA]</scope>
    <source>
        <strain evidence="8 9">BD-a59</strain>
    </source>
</reference>
<evidence type="ECO:0000256" key="5">
    <source>
        <dbReference type="ARBA" id="ARBA00023136"/>
    </source>
</evidence>
<dbReference type="InterPro" id="IPR050448">
    <property type="entry name" value="OpgB/LTA_synthase_biosynth"/>
</dbReference>
<dbReference type="STRING" id="1045855.DSC_15210"/>
<keyword evidence="8" id="KW-0808">Transferase</keyword>
<keyword evidence="9" id="KW-1185">Reference proteome</keyword>
<dbReference type="OrthoDB" id="9760224at2"/>
<evidence type="ECO:0000313" key="9">
    <source>
        <dbReference type="Proteomes" id="UP000005870"/>
    </source>
</evidence>
<proteinExistence type="predicted"/>
<dbReference type="PANTHER" id="PTHR47371:SF3">
    <property type="entry name" value="PHOSPHOGLYCEROL TRANSFERASE I"/>
    <property type="match status" value="1"/>
</dbReference>
<keyword evidence="5 6" id="KW-0472">Membrane</keyword>